<dbReference type="InterPro" id="IPR036291">
    <property type="entry name" value="NAD(P)-bd_dom_sf"/>
</dbReference>
<dbReference type="InterPro" id="IPR006140">
    <property type="entry name" value="D-isomer_DH_NAD-bd"/>
</dbReference>
<organism evidence="2 3">
    <name type="scientific">Allofournierella massiliensis</name>
    <dbReference type="NCBI Taxonomy" id="1650663"/>
    <lineage>
        <taxon>Bacteria</taxon>
        <taxon>Bacillati</taxon>
        <taxon>Bacillota</taxon>
        <taxon>Clostridia</taxon>
        <taxon>Eubacteriales</taxon>
        <taxon>Oscillospiraceae</taxon>
        <taxon>Allofournierella</taxon>
    </lineage>
</organism>
<name>A0A4R1QTM2_9FIRM</name>
<evidence type="ECO:0000313" key="3">
    <source>
        <dbReference type="Proteomes" id="UP000295184"/>
    </source>
</evidence>
<dbReference type="Gene3D" id="3.40.50.720">
    <property type="entry name" value="NAD(P)-binding Rossmann-like Domain"/>
    <property type="match status" value="1"/>
</dbReference>
<proteinExistence type="predicted"/>
<dbReference type="AlphaFoldDB" id="A0A4R1QTM2"/>
<dbReference type="SUPFAM" id="SSF51735">
    <property type="entry name" value="NAD(P)-binding Rossmann-fold domains"/>
    <property type="match status" value="1"/>
</dbReference>
<dbReference type="STRING" id="1650663.GCA_001486665_02305"/>
<evidence type="ECO:0000313" key="2">
    <source>
        <dbReference type="EMBL" id="TCL55835.1"/>
    </source>
</evidence>
<comment type="caution">
    <text evidence="2">The sequence shown here is derived from an EMBL/GenBank/DDBJ whole genome shotgun (WGS) entry which is preliminary data.</text>
</comment>
<dbReference type="GO" id="GO:0051287">
    <property type="term" value="F:NAD binding"/>
    <property type="evidence" value="ECO:0007669"/>
    <property type="project" value="InterPro"/>
</dbReference>
<sequence length="266" mass="27523">MANERKTVFAVLGADARQRAAADRLRQRGWQVVGGERLAAADVILLPMPLGGESESLTRLLAGAKPGAVAFGGRVGPAAAQAAAQAGVPLRDYLAREELAVLNAIPTAEGCIALLLQNRTRTLWHSPVLVLGYGRCGAALAVRLAALGARVTVAARSPGQRAQAESRGLNACGLEELTHRLPGFETVVNTIPAPMLGHRELEALAPGSLVIDLASLPGGVDLEAAEELGIRAIRALSLPARCAPVTAGEFVADTVLAMLCEEGLCV</sequence>
<dbReference type="Pfam" id="PF02826">
    <property type="entry name" value="2-Hacid_dh_C"/>
    <property type="match status" value="1"/>
</dbReference>
<reference evidence="2 3" key="1">
    <citation type="submission" date="2019-03" db="EMBL/GenBank/DDBJ databases">
        <title>Genomic Encyclopedia of Type Strains, Phase IV (KMG-IV): sequencing the most valuable type-strain genomes for metagenomic binning, comparative biology and taxonomic classification.</title>
        <authorList>
            <person name="Goeker M."/>
        </authorList>
    </citation>
    <scope>NUCLEOTIDE SEQUENCE [LARGE SCALE GENOMIC DNA]</scope>
    <source>
        <strain evidence="2 3">DSM 100451</strain>
    </source>
</reference>
<accession>A0A4R1QTM2</accession>
<feature type="domain" description="D-isomer specific 2-hydroxyacid dehydrogenase NAD-binding" evidence="1">
    <location>
        <begin position="119"/>
        <end position="213"/>
    </location>
</feature>
<dbReference type="RefSeq" id="WP_058965337.1">
    <property type="nucleotide sequence ID" value="NZ_CABKVM010000018.1"/>
</dbReference>
<dbReference type="OrthoDB" id="8840764at2"/>
<dbReference type="Proteomes" id="UP000295184">
    <property type="component" value="Unassembled WGS sequence"/>
</dbReference>
<dbReference type="EMBL" id="SLUM01000015">
    <property type="protein sequence ID" value="TCL55835.1"/>
    <property type="molecule type" value="Genomic_DNA"/>
</dbReference>
<evidence type="ECO:0000259" key="1">
    <source>
        <dbReference type="Pfam" id="PF02826"/>
    </source>
</evidence>
<gene>
    <name evidence="2" type="ORF">EDD77_11596</name>
</gene>
<protein>
    <submittedName>
        <fullName evidence="2">Dipicolinate synthase subunit A</fullName>
    </submittedName>
</protein>